<dbReference type="Gene3D" id="4.10.60.10">
    <property type="entry name" value="Zinc finger, CCHC-type"/>
    <property type="match status" value="1"/>
</dbReference>
<dbReference type="PANTHER" id="PTHR37984">
    <property type="entry name" value="PROTEIN CBG26694"/>
    <property type="match status" value="1"/>
</dbReference>
<keyword evidence="4" id="KW-0064">Aspartyl protease</keyword>
<dbReference type="CDD" id="cd01647">
    <property type="entry name" value="RT_LTR"/>
    <property type="match status" value="1"/>
</dbReference>
<name>A0AAV7WT26_PLEWA</name>
<dbReference type="FunFam" id="3.30.70.270:FF:000003">
    <property type="entry name" value="Transposon Ty3-G Gag-Pol polyprotein"/>
    <property type="match status" value="1"/>
</dbReference>
<evidence type="ECO:0000256" key="5">
    <source>
        <dbReference type="ARBA" id="ARBA00023125"/>
    </source>
</evidence>
<evidence type="ECO:0000256" key="1">
    <source>
        <dbReference type="ARBA" id="ARBA00010879"/>
    </source>
</evidence>
<keyword evidence="4" id="KW-0378">Hydrolase</keyword>
<organism evidence="7 8">
    <name type="scientific">Pleurodeles waltl</name>
    <name type="common">Iberian ribbed newt</name>
    <dbReference type="NCBI Taxonomy" id="8319"/>
    <lineage>
        <taxon>Eukaryota</taxon>
        <taxon>Metazoa</taxon>
        <taxon>Chordata</taxon>
        <taxon>Craniata</taxon>
        <taxon>Vertebrata</taxon>
        <taxon>Euteleostomi</taxon>
        <taxon>Amphibia</taxon>
        <taxon>Batrachia</taxon>
        <taxon>Caudata</taxon>
        <taxon>Salamandroidea</taxon>
        <taxon>Salamandridae</taxon>
        <taxon>Pleurodelinae</taxon>
        <taxon>Pleurodeles</taxon>
    </lineage>
</organism>
<feature type="domain" description="CCHC-type" evidence="6">
    <location>
        <begin position="126"/>
        <end position="144"/>
    </location>
</feature>
<evidence type="ECO:0000256" key="3">
    <source>
        <dbReference type="ARBA" id="ARBA00022670"/>
    </source>
</evidence>
<gene>
    <name evidence="7" type="ORF">NDU88_003443</name>
</gene>
<dbReference type="GO" id="GO:0004523">
    <property type="term" value="F:RNA-DNA hybrid ribonuclease activity"/>
    <property type="evidence" value="ECO:0007669"/>
    <property type="project" value="UniProtKB-EC"/>
</dbReference>
<dbReference type="Proteomes" id="UP001066276">
    <property type="component" value="Chromosome 1_1"/>
</dbReference>
<evidence type="ECO:0000259" key="6">
    <source>
        <dbReference type="SMART" id="SM00343"/>
    </source>
</evidence>
<reference evidence="7" key="1">
    <citation type="journal article" date="2022" name="bioRxiv">
        <title>Sequencing and chromosome-scale assembly of the giantPleurodeles waltlgenome.</title>
        <authorList>
            <person name="Brown T."/>
            <person name="Elewa A."/>
            <person name="Iarovenko S."/>
            <person name="Subramanian E."/>
            <person name="Araus A.J."/>
            <person name="Petzold A."/>
            <person name="Susuki M."/>
            <person name="Suzuki K.-i.T."/>
            <person name="Hayashi T."/>
            <person name="Toyoda A."/>
            <person name="Oliveira C."/>
            <person name="Osipova E."/>
            <person name="Leigh N.D."/>
            <person name="Simon A."/>
            <person name="Yun M.H."/>
        </authorList>
    </citation>
    <scope>NUCLEOTIDE SEQUENCE</scope>
    <source>
        <strain evidence="7">20211129_DDA</strain>
        <tissue evidence="7">Liver</tissue>
    </source>
</reference>
<feature type="domain" description="CCHC-type" evidence="6">
    <location>
        <begin position="148"/>
        <end position="164"/>
    </location>
</feature>
<dbReference type="InterPro" id="IPR041577">
    <property type="entry name" value="RT_RNaseH_2"/>
</dbReference>
<dbReference type="Pfam" id="PF17919">
    <property type="entry name" value="RT_RNaseH_2"/>
    <property type="match status" value="1"/>
</dbReference>
<dbReference type="InterPro" id="IPR000477">
    <property type="entry name" value="RT_dom"/>
</dbReference>
<keyword evidence="3" id="KW-0645">Protease</keyword>
<keyword evidence="5" id="KW-0238">DNA-binding</keyword>
<dbReference type="SMART" id="SM00343">
    <property type="entry name" value="ZnF_C2HC"/>
    <property type="match status" value="2"/>
</dbReference>
<dbReference type="Gene3D" id="3.30.70.270">
    <property type="match status" value="2"/>
</dbReference>
<keyword evidence="8" id="KW-1185">Reference proteome</keyword>
<evidence type="ECO:0000256" key="2">
    <source>
        <dbReference type="ARBA" id="ARBA00012180"/>
    </source>
</evidence>
<proteinExistence type="inferred from homology"/>
<dbReference type="InterPro" id="IPR036875">
    <property type="entry name" value="Znf_CCHC_sf"/>
</dbReference>
<dbReference type="GO" id="GO:0008270">
    <property type="term" value="F:zinc ion binding"/>
    <property type="evidence" value="ECO:0007669"/>
    <property type="project" value="InterPro"/>
</dbReference>
<evidence type="ECO:0000313" key="8">
    <source>
        <dbReference type="Proteomes" id="UP001066276"/>
    </source>
</evidence>
<dbReference type="EC" id="3.1.26.4" evidence="2"/>
<dbReference type="InterPro" id="IPR043502">
    <property type="entry name" value="DNA/RNA_pol_sf"/>
</dbReference>
<dbReference type="SUPFAM" id="SSF56672">
    <property type="entry name" value="DNA/RNA polymerases"/>
    <property type="match status" value="1"/>
</dbReference>
<evidence type="ECO:0000256" key="4">
    <source>
        <dbReference type="ARBA" id="ARBA00022750"/>
    </source>
</evidence>
<dbReference type="FunFam" id="3.30.70.270:FF:000063">
    <property type="entry name" value="Zinc knuckle domaincontaining protein"/>
    <property type="match status" value="1"/>
</dbReference>
<dbReference type="EMBL" id="JANPWB010000001">
    <property type="protein sequence ID" value="KAJ1215836.1"/>
    <property type="molecule type" value="Genomic_DNA"/>
</dbReference>
<sequence>MERYYFGKREQGKDESVEEYITSLRKLAASCKFGTLVDERIRDQFVLKCSSNKIREELWLKDEPPLKEVIIVAKRVEHMLKCVKELSGNRAVSGECTKGEEAVCEVKVKEFGAEKKKEEILKFKGECFRCGKAGHKANVSNCPALNVICNGCGRKGHYFKCCRNKKKRNSNGNMLREVKEVSQEVIFQVKAQIECGEHPSEVVRVEDVHSLMRFDSCSQLTIISKKSYDLISRKNRVLRKMDVCPGGFGGQPIKMLGYFEGHLELKGRHLVGKIYVSNQGDNQELTAFITPFGAFKFKRMPFGLVSAASVFQRIMHKILKGVCGVKCYQDDVLIYADSAEEHWRWVKLVLRCFSQAGLTLKRKKCRFGLTEVDYLGHLITGDGVKPKPELVKTIKQLTIPQTKEEVSSFLGMVKYYGRCIVNLSEKTVNMRDLLKKKKEFRWNNECEKEFVQIKEELDNAPCLQAFKPDMPTVIVTDTSAKGLGAILMQENKEKKIMIACASKALSDAEKNYSVIERESRGQTYFTLTLVKFKKGKCVVFCHENARAISVLIEGRSELSRSKRS</sequence>
<dbReference type="GO" id="GO:0004190">
    <property type="term" value="F:aspartic-type endopeptidase activity"/>
    <property type="evidence" value="ECO:0007669"/>
    <property type="project" value="UniProtKB-KW"/>
</dbReference>
<dbReference type="InterPro" id="IPR043128">
    <property type="entry name" value="Rev_trsase/Diguanyl_cyclase"/>
</dbReference>
<accession>A0AAV7WT26</accession>
<protein>
    <recommendedName>
        <fullName evidence="2">ribonuclease H</fullName>
        <ecNumber evidence="2">3.1.26.4</ecNumber>
    </recommendedName>
</protein>
<evidence type="ECO:0000313" key="7">
    <source>
        <dbReference type="EMBL" id="KAJ1215836.1"/>
    </source>
</evidence>
<dbReference type="Gene3D" id="3.10.10.10">
    <property type="entry name" value="HIV Type 1 Reverse Transcriptase, subunit A, domain 1"/>
    <property type="match status" value="1"/>
</dbReference>
<dbReference type="Pfam" id="PF00078">
    <property type="entry name" value="RVT_1"/>
    <property type="match status" value="1"/>
</dbReference>
<comment type="similarity">
    <text evidence="1">Belongs to the beta type-B retroviral polymerase family. HERV class-II K(HML-2) pol subfamily.</text>
</comment>
<dbReference type="AlphaFoldDB" id="A0AAV7WT26"/>
<dbReference type="GO" id="GO:0003677">
    <property type="term" value="F:DNA binding"/>
    <property type="evidence" value="ECO:0007669"/>
    <property type="project" value="UniProtKB-KW"/>
</dbReference>
<dbReference type="InterPro" id="IPR050951">
    <property type="entry name" value="Retrovirus_Pol_polyprotein"/>
</dbReference>
<dbReference type="GO" id="GO:0006508">
    <property type="term" value="P:proteolysis"/>
    <property type="evidence" value="ECO:0007669"/>
    <property type="project" value="UniProtKB-KW"/>
</dbReference>
<comment type="caution">
    <text evidence="7">The sequence shown here is derived from an EMBL/GenBank/DDBJ whole genome shotgun (WGS) entry which is preliminary data.</text>
</comment>
<dbReference type="SUPFAM" id="SSF57756">
    <property type="entry name" value="Retrovirus zinc finger-like domains"/>
    <property type="match status" value="1"/>
</dbReference>
<dbReference type="InterPro" id="IPR001878">
    <property type="entry name" value="Znf_CCHC"/>
</dbReference>
<dbReference type="PANTHER" id="PTHR37984:SF9">
    <property type="entry name" value="INTEGRASE CATALYTIC DOMAIN-CONTAINING PROTEIN"/>
    <property type="match status" value="1"/>
</dbReference>